<dbReference type="GO" id="GO:0016020">
    <property type="term" value="C:membrane"/>
    <property type="evidence" value="ECO:0007669"/>
    <property type="project" value="UniProtKB-SubCell"/>
</dbReference>
<dbReference type="EMBL" id="FOUJ01000004">
    <property type="protein sequence ID" value="SFM66668.1"/>
    <property type="molecule type" value="Genomic_DNA"/>
</dbReference>
<keyword evidence="6" id="KW-0547">Nucleotide-binding</keyword>
<dbReference type="Pfam" id="PF13426">
    <property type="entry name" value="PAS_9"/>
    <property type="match status" value="1"/>
</dbReference>
<dbReference type="NCBIfam" id="TIGR00229">
    <property type="entry name" value="sensory_box"/>
    <property type="match status" value="1"/>
</dbReference>
<dbReference type="PANTHER" id="PTHR42878:SF7">
    <property type="entry name" value="SENSOR HISTIDINE KINASE GLRK"/>
    <property type="match status" value="1"/>
</dbReference>
<dbReference type="InterPro" id="IPR000700">
    <property type="entry name" value="PAS-assoc_C"/>
</dbReference>
<dbReference type="InterPro" id="IPR035965">
    <property type="entry name" value="PAS-like_dom_sf"/>
</dbReference>
<keyword evidence="12" id="KW-0175">Coiled coil</keyword>
<evidence type="ECO:0000313" key="16">
    <source>
        <dbReference type="EMBL" id="SFM66668.1"/>
    </source>
</evidence>
<evidence type="ECO:0000256" key="5">
    <source>
        <dbReference type="ARBA" id="ARBA00022692"/>
    </source>
</evidence>
<keyword evidence="4" id="KW-0808">Transferase</keyword>
<protein>
    <recommendedName>
        <fullName evidence="3">histidine kinase</fullName>
        <ecNumber evidence="3">2.7.13.3</ecNumber>
    </recommendedName>
</protein>
<evidence type="ECO:0000259" key="14">
    <source>
        <dbReference type="PROSITE" id="PS50112"/>
    </source>
</evidence>
<evidence type="ECO:0000256" key="12">
    <source>
        <dbReference type="SAM" id="Coils"/>
    </source>
</evidence>
<dbReference type="SUPFAM" id="SSF55785">
    <property type="entry name" value="PYP-like sensor domain (PAS domain)"/>
    <property type="match status" value="1"/>
</dbReference>
<evidence type="ECO:0000256" key="7">
    <source>
        <dbReference type="ARBA" id="ARBA00022777"/>
    </source>
</evidence>
<dbReference type="PROSITE" id="PS50113">
    <property type="entry name" value="PAC"/>
    <property type="match status" value="1"/>
</dbReference>
<evidence type="ECO:0000256" key="6">
    <source>
        <dbReference type="ARBA" id="ARBA00022741"/>
    </source>
</evidence>
<keyword evidence="9" id="KW-1133">Transmembrane helix</keyword>
<evidence type="ECO:0000256" key="3">
    <source>
        <dbReference type="ARBA" id="ARBA00012438"/>
    </source>
</evidence>
<feature type="domain" description="Histidine kinase" evidence="13">
    <location>
        <begin position="285"/>
        <end position="379"/>
    </location>
</feature>
<dbReference type="Proteomes" id="UP000198535">
    <property type="component" value="Unassembled WGS sequence"/>
</dbReference>
<evidence type="ECO:0000256" key="11">
    <source>
        <dbReference type="ARBA" id="ARBA00023136"/>
    </source>
</evidence>
<dbReference type="OrthoDB" id="125481at2157"/>
<dbReference type="GO" id="GO:0030295">
    <property type="term" value="F:protein kinase activator activity"/>
    <property type="evidence" value="ECO:0007669"/>
    <property type="project" value="TreeGrafter"/>
</dbReference>
<dbReference type="SMART" id="SM00091">
    <property type="entry name" value="PAS"/>
    <property type="match status" value="1"/>
</dbReference>
<evidence type="ECO:0000256" key="2">
    <source>
        <dbReference type="ARBA" id="ARBA00004141"/>
    </source>
</evidence>
<dbReference type="GO" id="GO:0005524">
    <property type="term" value="F:ATP binding"/>
    <property type="evidence" value="ECO:0007669"/>
    <property type="project" value="UniProtKB-KW"/>
</dbReference>
<dbReference type="PROSITE" id="PS50112">
    <property type="entry name" value="PAS"/>
    <property type="match status" value="1"/>
</dbReference>
<dbReference type="GO" id="GO:0004673">
    <property type="term" value="F:protein histidine kinase activity"/>
    <property type="evidence" value="ECO:0007669"/>
    <property type="project" value="UniProtKB-EC"/>
</dbReference>
<keyword evidence="8" id="KW-0067">ATP-binding</keyword>
<keyword evidence="10" id="KW-0902">Two-component regulatory system</keyword>
<dbReference type="CDD" id="cd00130">
    <property type="entry name" value="PAS"/>
    <property type="match status" value="1"/>
</dbReference>
<comment type="subcellular location">
    <subcellularLocation>
        <location evidence="2">Membrane</location>
        <topology evidence="2">Multi-pass membrane protein</topology>
    </subcellularLocation>
</comment>
<feature type="domain" description="PAC" evidence="15">
    <location>
        <begin position="124"/>
        <end position="176"/>
    </location>
</feature>
<dbReference type="InterPro" id="IPR036890">
    <property type="entry name" value="HATPase_C_sf"/>
</dbReference>
<dbReference type="GO" id="GO:0007234">
    <property type="term" value="P:osmosensory signaling via phosphorelay pathway"/>
    <property type="evidence" value="ECO:0007669"/>
    <property type="project" value="TreeGrafter"/>
</dbReference>
<keyword evidence="17" id="KW-1185">Reference proteome</keyword>
<accession>A0A1I4SQ62</accession>
<dbReference type="SMART" id="SM00387">
    <property type="entry name" value="HATPase_c"/>
    <property type="match status" value="1"/>
</dbReference>
<dbReference type="InterPro" id="IPR000014">
    <property type="entry name" value="PAS"/>
</dbReference>
<evidence type="ECO:0000259" key="13">
    <source>
        <dbReference type="PROSITE" id="PS50109"/>
    </source>
</evidence>
<feature type="coiled-coil region" evidence="12">
    <location>
        <begin position="30"/>
        <end position="60"/>
    </location>
</feature>
<reference evidence="17" key="1">
    <citation type="submission" date="2016-10" db="EMBL/GenBank/DDBJ databases">
        <authorList>
            <person name="Varghese N."/>
            <person name="Submissions S."/>
        </authorList>
    </citation>
    <scope>NUCLEOTIDE SEQUENCE [LARGE SCALE GENOMIC DNA]</scope>
    <source>
        <strain evidence="17">Mob M</strain>
    </source>
</reference>
<dbReference type="Pfam" id="PF02518">
    <property type="entry name" value="HATPase_c"/>
    <property type="match status" value="1"/>
</dbReference>
<name>A0A1I4SQ62_9EURY</name>
<dbReference type="RefSeq" id="WP_091936432.1">
    <property type="nucleotide sequence ID" value="NZ_FOUJ01000004.1"/>
</dbReference>
<dbReference type="InterPro" id="IPR003594">
    <property type="entry name" value="HATPase_dom"/>
</dbReference>
<gene>
    <name evidence="16" type="ORF">SAMN04488696_1958</name>
</gene>
<evidence type="ECO:0000259" key="15">
    <source>
        <dbReference type="PROSITE" id="PS50113"/>
    </source>
</evidence>
<dbReference type="AlphaFoldDB" id="A0A1I4SQ62"/>
<feature type="domain" description="PAS" evidence="14">
    <location>
        <begin position="50"/>
        <end position="119"/>
    </location>
</feature>
<evidence type="ECO:0000313" key="17">
    <source>
        <dbReference type="Proteomes" id="UP000198535"/>
    </source>
</evidence>
<dbReference type="PROSITE" id="PS50109">
    <property type="entry name" value="HIS_KIN"/>
    <property type="match status" value="1"/>
</dbReference>
<evidence type="ECO:0000256" key="10">
    <source>
        <dbReference type="ARBA" id="ARBA00023012"/>
    </source>
</evidence>
<proteinExistence type="predicted"/>
<evidence type="ECO:0000256" key="8">
    <source>
        <dbReference type="ARBA" id="ARBA00022840"/>
    </source>
</evidence>
<dbReference type="Gene3D" id="3.30.565.10">
    <property type="entry name" value="Histidine kinase-like ATPase, C-terminal domain"/>
    <property type="match status" value="1"/>
</dbReference>
<evidence type="ECO:0000256" key="1">
    <source>
        <dbReference type="ARBA" id="ARBA00000085"/>
    </source>
</evidence>
<dbReference type="SUPFAM" id="SSF55874">
    <property type="entry name" value="ATPase domain of HSP90 chaperone/DNA topoisomerase II/histidine kinase"/>
    <property type="match status" value="1"/>
</dbReference>
<sequence length="384" mass="43557">MEPSENADRMAAFRNKIIGLGETSHRKSYYPQLRDQIRELNQAMLALQESENKYRSLVENVNIGIIQTEPWDDGRVIQANPAFCRMLGVNDEDELLDRPAVDMYLYPEARLELLKELEREGRIKDRNVVFKVKDGSTIMCSVSLSAQYDINGNMILVDVVAEDITEKEQRSEALRQANNKLNLLSSITRHDITNQVMILEGYLYLVMERVEDPDILMLLERMKVNVKSIDRHVMFAKDYQEIGIQAPQWVDLMDTLTGAMVSIDRTLIDLHIDVMDYSVFTDPMIKKVFYNLASNVIKHSNATNLTITTEEEGNNLLVVFQDDGIGIADKKRLFKKGSSSSGYGLFLSKEILSITGIGIRETGVPGEGARFEIVFSPGQYKTSV</sequence>
<dbReference type="STRING" id="487685.SAMN04488696_1958"/>
<dbReference type="EC" id="2.7.13.3" evidence="3"/>
<keyword evidence="5" id="KW-0812">Transmembrane</keyword>
<keyword evidence="7" id="KW-0418">Kinase</keyword>
<dbReference type="GO" id="GO:0000156">
    <property type="term" value="F:phosphorelay response regulator activity"/>
    <property type="evidence" value="ECO:0007669"/>
    <property type="project" value="TreeGrafter"/>
</dbReference>
<organism evidence="16 17">
    <name type="scientific">Methanolobus profundi</name>
    <dbReference type="NCBI Taxonomy" id="487685"/>
    <lineage>
        <taxon>Archaea</taxon>
        <taxon>Methanobacteriati</taxon>
        <taxon>Methanobacteriota</taxon>
        <taxon>Stenosarchaea group</taxon>
        <taxon>Methanomicrobia</taxon>
        <taxon>Methanosarcinales</taxon>
        <taxon>Methanosarcinaceae</taxon>
        <taxon>Methanolobus</taxon>
    </lineage>
</organism>
<comment type="catalytic activity">
    <reaction evidence="1">
        <text>ATP + protein L-histidine = ADP + protein N-phospho-L-histidine.</text>
        <dbReference type="EC" id="2.7.13.3"/>
    </reaction>
</comment>
<dbReference type="InterPro" id="IPR005467">
    <property type="entry name" value="His_kinase_dom"/>
</dbReference>
<evidence type="ECO:0000256" key="9">
    <source>
        <dbReference type="ARBA" id="ARBA00022989"/>
    </source>
</evidence>
<evidence type="ECO:0000256" key="4">
    <source>
        <dbReference type="ARBA" id="ARBA00022679"/>
    </source>
</evidence>
<dbReference type="InterPro" id="IPR050351">
    <property type="entry name" value="BphY/WalK/GraS-like"/>
</dbReference>
<keyword evidence="11" id="KW-0472">Membrane</keyword>
<dbReference type="Gene3D" id="3.30.450.20">
    <property type="entry name" value="PAS domain"/>
    <property type="match status" value="1"/>
</dbReference>
<dbReference type="PANTHER" id="PTHR42878">
    <property type="entry name" value="TWO-COMPONENT HISTIDINE KINASE"/>
    <property type="match status" value="1"/>
</dbReference>